<gene>
    <name evidence="2" type="ORF">EMCG_07938</name>
</gene>
<dbReference type="PANTHER" id="PTHR46411">
    <property type="entry name" value="FAMILY ATPASE, PUTATIVE-RELATED"/>
    <property type="match status" value="1"/>
</dbReference>
<sequence>MALARARMGVVPAIPFNDFVARKGGGLIVLLFGRPGTGKTMTAEATAEHLRRPLYPIPAVQLITRPDFLEDNLKPTFKIAKHFDALLLLDAADVFLERRSSFNSSKDGVVTIFLRIMEYFQGMFFLTTNRETESDEAILGRIHMKIKYPGLSQQQRKIIWKLSISRACTHQGPATVDDRYLDYLATTDINGRDIKNLMAVAHALATMDGTRVDRTHIERASTSNEDFSR</sequence>
<name>A0A0G2I6S7_9EURO</name>
<dbReference type="InterPro" id="IPR003593">
    <property type="entry name" value="AAA+_ATPase"/>
</dbReference>
<proteinExistence type="predicted"/>
<accession>A0A0G2I6S7</accession>
<dbReference type="SUPFAM" id="SSF52540">
    <property type="entry name" value="P-loop containing nucleoside triphosphate hydrolases"/>
    <property type="match status" value="1"/>
</dbReference>
<organism evidence="2 3">
    <name type="scientific">[Emmonsia] crescens</name>
    <dbReference type="NCBI Taxonomy" id="73230"/>
    <lineage>
        <taxon>Eukaryota</taxon>
        <taxon>Fungi</taxon>
        <taxon>Dikarya</taxon>
        <taxon>Ascomycota</taxon>
        <taxon>Pezizomycotina</taxon>
        <taxon>Eurotiomycetes</taxon>
        <taxon>Eurotiomycetidae</taxon>
        <taxon>Onygenales</taxon>
        <taxon>Ajellomycetaceae</taxon>
        <taxon>Emergomyces</taxon>
    </lineage>
</organism>
<dbReference type="AlphaFoldDB" id="A0A0G2I6S7"/>
<dbReference type="InterPro" id="IPR003959">
    <property type="entry name" value="ATPase_AAA_core"/>
</dbReference>
<evidence type="ECO:0000313" key="3">
    <source>
        <dbReference type="Proteomes" id="UP000034164"/>
    </source>
</evidence>
<comment type="caution">
    <text evidence="2">The sequence shown here is derived from an EMBL/GenBank/DDBJ whole genome shotgun (WGS) entry which is preliminary data.</text>
</comment>
<reference evidence="3" key="1">
    <citation type="journal article" date="2015" name="PLoS Genet.">
        <title>The dynamic genome and transcriptome of the human fungal pathogen Blastomyces and close relative Emmonsia.</title>
        <authorList>
            <person name="Munoz J.F."/>
            <person name="Gauthier G.M."/>
            <person name="Desjardins C.A."/>
            <person name="Gallo J.E."/>
            <person name="Holder J."/>
            <person name="Sullivan T.D."/>
            <person name="Marty A.J."/>
            <person name="Carmen J.C."/>
            <person name="Chen Z."/>
            <person name="Ding L."/>
            <person name="Gujja S."/>
            <person name="Magrini V."/>
            <person name="Misas E."/>
            <person name="Mitreva M."/>
            <person name="Priest M."/>
            <person name="Saif S."/>
            <person name="Whiston E.A."/>
            <person name="Young S."/>
            <person name="Zeng Q."/>
            <person name="Goldman W.E."/>
            <person name="Mardis E.R."/>
            <person name="Taylor J.W."/>
            <person name="McEwen J.G."/>
            <person name="Clay O.K."/>
            <person name="Klein B.S."/>
            <person name="Cuomo C.A."/>
        </authorList>
    </citation>
    <scope>NUCLEOTIDE SEQUENCE [LARGE SCALE GENOMIC DNA]</scope>
    <source>
        <strain evidence="3">UAMH 3008</strain>
    </source>
</reference>
<dbReference type="EMBL" id="LCZI01000498">
    <property type="protein sequence ID" value="KKZ66337.1"/>
    <property type="molecule type" value="Genomic_DNA"/>
</dbReference>
<dbReference type="VEuPathDB" id="FungiDB:EMCG_07938"/>
<dbReference type="GO" id="GO:0016887">
    <property type="term" value="F:ATP hydrolysis activity"/>
    <property type="evidence" value="ECO:0007669"/>
    <property type="project" value="InterPro"/>
</dbReference>
<protein>
    <recommendedName>
        <fullName evidence="1">AAA+ ATPase domain-containing protein</fullName>
    </recommendedName>
</protein>
<dbReference type="SMART" id="SM00382">
    <property type="entry name" value="AAA"/>
    <property type="match status" value="1"/>
</dbReference>
<evidence type="ECO:0000259" key="1">
    <source>
        <dbReference type="SMART" id="SM00382"/>
    </source>
</evidence>
<evidence type="ECO:0000313" key="2">
    <source>
        <dbReference type="EMBL" id="KKZ66337.1"/>
    </source>
</evidence>
<feature type="domain" description="AAA+ ATPase" evidence="1">
    <location>
        <begin position="25"/>
        <end position="150"/>
    </location>
</feature>
<dbReference type="OrthoDB" id="4183084at2759"/>
<dbReference type="Gene3D" id="3.40.50.300">
    <property type="entry name" value="P-loop containing nucleotide triphosphate hydrolases"/>
    <property type="match status" value="1"/>
</dbReference>
<dbReference type="PANTHER" id="PTHR46411:SF3">
    <property type="entry name" value="AAA+ ATPASE DOMAIN-CONTAINING PROTEIN"/>
    <property type="match status" value="1"/>
</dbReference>
<dbReference type="Proteomes" id="UP000034164">
    <property type="component" value="Unassembled WGS sequence"/>
</dbReference>
<dbReference type="InterPro" id="IPR027417">
    <property type="entry name" value="P-loop_NTPase"/>
</dbReference>
<dbReference type="GO" id="GO:0005524">
    <property type="term" value="F:ATP binding"/>
    <property type="evidence" value="ECO:0007669"/>
    <property type="project" value="InterPro"/>
</dbReference>
<dbReference type="Pfam" id="PF00004">
    <property type="entry name" value="AAA"/>
    <property type="match status" value="1"/>
</dbReference>